<dbReference type="KEGG" id="ccor:CCORG_a0019"/>
<geneLocation type="plasmid" evidence="3">
    <name>pCCORG</name>
</geneLocation>
<dbReference type="RefSeq" id="WP_025803657.1">
    <property type="nucleotide sequence ID" value="NZ_CP053843.1"/>
</dbReference>
<dbReference type="AlphaFoldDB" id="A0A6M8N5F9"/>
<evidence type="ECO:0000313" key="5">
    <source>
        <dbReference type="Proteomes" id="UP000594749"/>
    </source>
</evidence>
<accession>A0A6M8N5F9</accession>
<dbReference type="Proteomes" id="UP000594749">
    <property type="component" value="Plasmid pLMG-27932-1"/>
</dbReference>
<sequence>MQDLIKIFTHSIGGHKVNAVNARDVWEILGSKQHFSDWIKNRIEIYDEGFDYIRILSISESNLNLTKNMEVVSLDVSDTENLNCVVLDKDKKFPGKKSDYIITLQTAKEFALMERNEKGKEMRRYLIEFEEKGKIELKKLRAEIKKLRLEIETFKEEIIRLTAKIKVLNESVNLLKQFEASSKNTIKIYESMLRAKTIDDEIKELENIKQKLKDEGYYHK</sequence>
<dbReference type="EMBL" id="CP063077">
    <property type="protein sequence ID" value="QOQ86537.1"/>
    <property type="molecule type" value="Genomic_DNA"/>
</dbReference>
<feature type="coiled-coil region" evidence="1">
    <location>
        <begin position="130"/>
        <end position="171"/>
    </location>
</feature>
<feature type="domain" description="AntA/AntB antirepressor" evidence="2">
    <location>
        <begin position="20"/>
        <end position="116"/>
    </location>
</feature>
<keyword evidence="5" id="KW-1185">Reference proteome</keyword>
<evidence type="ECO:0000259" key="2">
    <source>
        <dbReference type="Pfam" id="PF08346"/>
    </source>
</evidence>
<protein>
    <submittedName>
        <fullName evidence="4">AntA/AntB antirepressor family protein</fullName>
    </submittedName>
    <submittedName>
        <fullName evidence="3">AntA/AntB family antirepressor</fullName>
    </submittedName>
</protein>
<gene>
    <name evidence="3" type="ORF">CCORG_a0019</name>
    <name evidence="4" type="ORF">IMC76_00140</name>
</gene>
<dbReference type="Pfam" id="PF08346">
    <property type="entry name" value="AntA"/>
    <property type="match status" value="1"/>
</dbReference>
<evidence type="ECO:0000256" key="1">
    <source>
        <dbReference type="SAM" id="Coils"/>
    </source>
</evidence>
<geneLocation type="plasmid" evidence="4 5">
    <name>pLMG-27932-1</name>
</geneLocation>
<evidence type="ECO:0000313" key="4">
    <source>
        <dbReference type="EMBL" id="QOQ86537.1"/>
    </source>
</evidence>
<dbReference type="InterPro" id="IPR013557">
    <property type="entry name" value="AntA/B_antirep"/>
</dbReference>
<dbReference type="EMBL" id="CP053843">
    <property type="protein sequence ID" value="QKF65555.1"/>
    <property type="molecule type" value="Genomic_DNA"/>
</dbReference>
<name>A0A6M8N5F9_9BACT</name>
<keyword evidence="1" id="KW-0175">Coiled coil</keyword>
<proteinExistence type="predicted"/>
<evidence type="ECO:0000313" key="3">
    <source>
        <dbReference type="EMBL" id="QKF65555.1"/>
    </source>
</evidence>
<reference evidence="4 5" key="2">
    <citation type="submission" date="2020-10" db="EMBL/GenBank/DDBJ databases">
        <title>Campylobacter and Helicobacter PacBio genomes.</title>
        <authorList>
            <person name="Lane C."/>
        </authorList>
    </citation>
    <scope>NUCLEOTIDE SEQUENCE [LARGE SCALE GENOMIC DNA]</scope>
    <source>
        <strain evidence="4 5">2016D-0077</strain>
        <plasmid evidence="4 5">pLMG-27932-1</plasmid>
    </source>
</reference>
<organism evidence="3">
    <name type="scientific">Campylobacter corcagiensis</name>
    <dbReference type="NCBI Taxonomy" id="1448857"/>
    <lineage>
        <taxon>Bacteria</taxon>
        <taxon>Pseudomonadati</taxon>
        <taxon>Campylobacterota</taxon>
        <taxon>Epsilonproteobacteria</taxon>
        <taxon>Campylobacterales</taxon>
        <taxon>Campylobacteraceae</taxon>
        <taxon>Campylobacter</taxon>
    </lineage>
</organism>
<keyword evidence="3" id="KW-0614">Plasmid</keyword>
<dbReference type="OrthoDB" id="5461277at2"/>
<reference evidence="3" key="1">
    <citation type="submission" date="2020-05" db="EMBL/GenBank/DDBJ databases">
        <title>Complete genome sequencing of Campylobacter and Arcobacter type strains.</title>
        <authorList>
            <person name="Miller W.G."/>
            <person name="Yee E."/>
        </authorList>
    </citation>
    <scope>NUCLEOTIDE SEQUENCE [LARGE SCALE GENOMIC DNA]</scope>
    <source>
        <strain evidence="3">LMG 27932</strain>
        <plasmid evidence="3">pCCORG</plasmid>
    </source>
</reference>